<proteinExistence type="predicted"/>
<sequence length="408" mass="45710">MKTIKPALFLIVIFMGCQPKPAEETNQITDADLQERAYELAHKFIITDGHIDLPYRLKEDNFNVEADKEILIKTEKGDFDYERAKKGGLDAPFMSIYIPASYQETGGAKELADSLINMVKGITLAYPDKFEIATSPEQVKEQFASGKISLPMGMENGAPIGSDLSNVAYFHERGIRYITLTHSKDNLICDSSYDTTRTWNGLSPFGREVVNEMNQVGIMIDVSHISDSTFYQVMELSKAPVIASHSSCRHFTPGFERNMSDDMIKLLGEKNGVIQINFGSTFLDQRSRDVRQHIADYLLTNSLHAEDSVAQAYISSYSEENPVYSNIQKAADHIDRVVKIAGIDHVGLGSDFDGVGDTLPEGLKDVSQYPNLIYELLKRGYSDEDIEKICYKNVFRVWNETAKVAASH</sequence>
<dbReference type="PROSITE" id="PS51365">
    <property type="entry name" value="RENAL_DIPEPTIDASE_2"/>
    <property type="match status" value="1"/>
</dbReference>
<dbReference type="Pfam" id="PF01244">
    <property type="entry name" value="Peptidase_M19"/>
    <property type="match status" value="1"/>
</dbReference>
<name>A0A937G0P8_9BACT</name>
<dbReference type="EMBL" id="JAEUGD010000067">
    <property type="protein sequence ID" value="MBL6449665.1"/>
    <property type="molecule type" value="Genomic_DNA"/>
</dbReference>
<dbReference type="InterPro" id="IPR032466">
    <property type="entry name" value="Metal_Hydrolase"/>
</dbReference>
<keyword evidence="2" id="KW-1185">Reference proteome</keyword>
<organism evidence="1 2">
    <name type="scientific">Fulvivirga marina</name>
    <dbReference type="NCBI Taxonomy" id="2494733"/>
    <lineage>
        <taxon>Bacteria</taxon>
        <taxon>Pseudomonadati</taxon>
        <taxon>Bacteroidota</taxon>
        <taxon>Cytophagia</taxon>
        <taxon>Cytophagales</taxon>
        <taxon>Fulvivirgaceae</taxon>
        <taxon>Fulvivirga</taxon>
    </lineage>
</organism>
<dbReference type="PANTHER" id="PTHR10443">
    <property type="entry name" value="MICROSOMAL DIPEPTIDASE"/>
    <property type="match status" value="1"/>
</dbReference>
<dbReference type="SUPFAM" id="SSF51556">
    <property type="entry name" value="Metallo-dependent hydrolases"/>
    <property type="match status" value="1"/>
</dbReference>
<dbReference type="AlphaFoldDB" id="A0A937G0P8"/>
<dbReference type="CDD" id="cd01301">
    <property type="entry name" value="rDP_like"/>
    <property type="match status" value="1"/>
</dbReference>
<gene>
    <name evidence="1" type="ORF">JMN32_25370</name>
</gene>
<dbReference type="GO" id="GO:0006508">
    <property type="term" value="P:proteolysis"/>
    <property type="evidence" value="ECO:0007669"/>
    <property type="project" value="InterPro"/>
</dbReference>
<dbReference type="GO" id="GO:0070573">
    <property type="term" value="F:metallodipeptidase activity"/>
    <property type="evidence" value="ECO:0007669"/>
    <property type="project" value="InterPro"/>
</dbReference>
<dbReference type="RefSeq" id="WP_202859212.1">
    <property type="nucleotide sequence ID" value="NZ_JAEUGD010000067.1"/>
</dbReference>
<protein>
    <submittedName>
        <fullName evidence="1">Dipeptidase</fullName>
    </submittedName>
</protein>
<dbReference type="InterPro" id="IPR008257">
    <property type="entry name" value="Pept_M19"/>
</dbReference>
<dbReference type="Proteomes" id="UP000614216">
    <property type="component" value="Unassembled WGS sequence"/>
</dbReference>
<accession>A0A937G0P8</accession>
<dbReference type="Gene3D" id="3.20.20.140">
    <property type="entry name" value="Metal-dependent hydrolases"/>
    <property type="match status" value="1"/>
</dbReference>
<reference evidence="1" key="1">
    <citation type="submission" date="2021-01" db="EMBL/GenBank/DDBJ databases">
        <title>Fulvivirga kasyanovii gen. nov., sp nov., a novel member of the phylum Bacteroidetes isolated from seawater in a mussel farm.</title>
        <authorList>
            <person name="Zhao L.-H."/>
            <person name="Wang Z.-J."/>
        </authorList>
    </citation>
    <scope>NUCLEOTIDE SEQUENCE</scope>
    <source>
        <strain evidence="1">29W222</strain>
    </source>
</reference>
<dbReference type="PROSITE" id="PS51257">
    <property type="entry name" value="PROKAR_LIPOPROTEIN"/>
    <property type="match status" value="1"/>
</dbReference>
<dbReference type="PANTHER" id="PTHR10443:SF12">
    <property type="entry name" value="DIPEPTIDASE"/>
    <property type="match status" value="1"/>
</dbReference>
<evidence type="ECO:0000313" key="1">
    <source>
        <dbReference type="EMBL" id="MBL6449665.1"/>
    </source>
</evidence>
<evidence type="ECO:0000313" key="2">
    <source>
        <dbReference type="Proteomes" id="UP000614216"/>
    </source>
</evidence>
<comment type="caution">
    <text evidence="1">The sequence shown here is derived from an EMBL/GenBank/DDBJ whole genome shotgun (WGS) entry which is preliminary data.</text>
</comment>